<gene>
    <name evidence="11" type="ORF">BV898_15057</name>
</gene>
<dbReference type="GO" id="GO:0005688">
    <property type="term" value="C:U6 snRNP"/>
    <property type="evidence" value="ECO:0007669"/>
    <property type="project" value="TreeGrafter"/>
</dbReference>
<keyword evidence="4" id="KW-0747">Spliceosome</keyword>
<dbReference type="Gene3D" id="2.30.30.100">
    <property type="match status" value="1"/>
</dbReference>
<comment type="subcellular location">
    <subcellularLocation>
        <location evidence="1">Nucleus</location>
    </subcellularLocation>
</comment>
<name>A0A9X6NAQ3_HYPEX</name>
<evidence type="ECO:0000256" key="2">
    <source>
        <dbReference type="ARBA" id="ARBA00006850"/>
    </source>
</evidence>
<keyword evidence="7" id="KW-0539">Nucleus</keyword>
<comment type="similarity">
    <text evidence="2">Belongs to the snRNP Sm proteins family.</text>
</comment>
<evidence type="ECO:0000256" key="9">
    <source>
        <dbReference type="SAM" id="MobiDB-lite"/>
    </source>
</evidence>
<proteinExistence type="inferred from homology"/>
<keyword evidence="6" id="KW-0508">mRNA splicing</keyword>
<keyword evidence="8" id="KW-0687">Ribonucleoprotein</keyword>
<sequence length="126" mass="13402">MSSGQGQTQSSGHGGGQRGADNRGGDNQDRKKTKETLFDLGRYLDKVIHVKFVGGREASGVLKGYDALLNLVLDDTSEQGRGDSDEPVKAAEEKRALGLVVCRGPSIVMLCPEGMEPINNPFVAAE</sequence>
<dbReference type="InterPro" id="IPR010920">
    <property type="entry name" value="LSM_dom_sf"/>
</dbReference>
<feature type="region of interest" description="Disordered" evidence="9">
    <location>
        <begin position="1"/>
        <end position="33"/>
    </location>
</feature>
<dbReference type="PROSITE" id="PS52002">
    <property type="entry name" value="SM"/>
    <property type="match status" value="1"/>
</dbReference>
<evidence type="ECO:0000256" key="5">
    <source>
        <dbReference type="ARBA" id="ARBA00022884"/>
    </source>
</evidence>
<feature type="compositionally biased region" description="Basic and acidic residues" evidence="9">
    <location>
        <begin position="20"/>
        <end position="33"/>
    </location>
</feature>
<dbReference type="AlphaFoldDB" id="A0A9X6NAQ3"/>
<dbReference type="CDD" id="cd01729">
    <property type="entry name" value="LSm7"/>
    <property type="match status" value="1"/>
</dbReference>
<dbReference type="SUPFAM" id="SSF50182">
    <property type="entry name" value="Sm-like ribonucleoproteins"/>
    <property type="match status" value="1"/>
</dbReference>
<evidence type="ECO:0000256" key="1">
    <source>
        <dbReference type="ARBA" id="ARBA00004123"/>
    </source>
</evidence>
<feature type="domain" description="Sm" evidence="10">
    <location>
        <begin position="35"/>
        <end position="116"/>
    </location>
</feature>
<comment type="caution">
    <text evidence="11">The sequence shown here is derived from an EMBL/GenBank/DDBJ whole genome shotgun (WGS) entry which is preliminary data.</text>
</comment>
<evidence type="ECO:0000256" key="4">
    <source>
        <dbReference type="ARBA" id="ARBA00022728"/>
    </source>
</evidence>
<evidence type="ECO:0000256" key="6">
    <source>
        <dbReference type="ARBA" id="ARBA00023187"/>
    </source>
</evidence>
<evidence type="ECO:0000259" key="10">
    <source>
        <dbReference type="PROSITE" id="PS52002"/>
    </source>
</evidence>
<dbReference type="InterPro" id="IPR017132">
    <property type="entry name" value="Lsm7"/>
</dbReference>
<dbReference type="InterPro" id="IPR001163">
    <property type="entry name" value="Sm_dom_euk/arc"/>
</dbReference>
<protein>
    <submittedName>
        <fullName evidence="11">U6 snRNA-associated Sm-like protein LSm7</fullName>
    </submittedName>
</protein>
<evidence type="ECO:0000313" key="11">
    <source>
        <dbReference type="EMBL" id="OWA50545.1"/>
    </source>
</evidence>
<evidence type="ECO:0000313" key="12">
    <source>
        <dbReference type="Proteomes" id="UP000192578"/>
    </source>
</evidence>
<dbReference type="PIRSF" id="PIRSF037188">
    <property type="entry name" value="U6_snRNA_Lsm7"/>
    <property type="match status" value="1"/>
</dbReference>
<dbReference type="GO" id="GO:0071013">
    <property type="term" value="C:catalytic step 2 spliceosome"/>
    <property type="evidence" value="ECO:0007669"/>
    <property type="project" value="TreeGrafter"/>
</dbReference>
<dbReference type="Proteomes" id="UP000192578">
    <property type="component" value="Unassembled WGS sequence"/>
</dbReference>
<dbReference type="GO" id="GO:1990726">
    <property type="term" value="C:Lsm1-7-Pat1 complex"/>
    <property type="evidence" value="ECO:0007669"/>
    <property type="project" value="TreeGrafter"/>
</dbReference>
<reference evidence="12" key="1">
    <citation type="submission" date="2017-01" db="EMBL/GenBank/DDBJ databases">
        <title>Comparative genomics of anhydrobiosis in the tardigrade Hypsibius dujardini.</title>
        <authorList>
            <person name="Yoshida Y."/>
            <person name="Koutsovoulos G."/>
            <person name="Laetsch D."/>
            <person name="Stevens L."/>
            <person name="Kumar S."/>
            <person name="Horikawa D."/>
            <person name="Ishino K."/>
            <person name="Komine S."/>
            <person name="Tomita M."/>
            <person name="Blaxter M."/>
            <person name="Arakawa K."/>
        </authorList>
    </citation>
    <scope>NUCLEOTIDE SEQUENCE [LARGE SCALE GENOMIC DNA]</scope>
    <source>
        <strain evidence="12">Z151</strain>
    </source>
</reference>
<dbReference type="GO" id="GO:0000398">
    <property type="term" value="P:mRNA splicing, via spliceosome"/>
    <property type="evidence" value="ECO:0007669"/>
    <property type="project" value="InterPro"/>
</dbReference>
<accession>A0A9X6NAQ3</accession>
<evidence type="ECO:0000256" key="8">
    <source>
        <dbReference type="ARBA" id="ARBA00023274"/>
    </source>
</evidence>
<evidence type="ECO:0000256" key="7">
    <source>
        <dbReference type="ARBA" id="ARBA00023242"/>
    </source>
</evidence>
<organism evidence="11 12">
    <name type="scientific">Hypsibius exemplaris</name>
    <name type="common">Freshwater tardigrade</name>
    <dbReference type="NCBI Taxonomy" id="2072580"/>
    <lineage>
        <taxon>Eukaryota</taxon>
        <taxon>Metazoa</taxon>
        <taxon>Ecdysozoa</taxon>
        <taxon>Tardigrada</taxon>
        <taxon>Eutardigrada</taxon>
        <taxon>Parachela</taxon>
        <taxon>Hypsibioidea</taxon>
        <taxon>Hypsibiidae</taxon>
        <taxon>Hypsibius</taxon>
    </lineage>
</organism>
<dbReference type="GO" id="GO:0071004">
    <property type="term" value="C:U2-type prespliceosome"/>
    <property type="evidence" value="ECO:0007669"/>
    <property type="project" value="TreeGrafter"/>
</dbReference>
<keyword evidence="12" id="KW-1185">Reference proteome</keyword>
<feature type="compositionally biased region" description="Low complexity" evidence="9">
    <location>
        <begin position="1"/>
        <end position="11"/>
    </location>
</feature>
<keyword evidence="5" id="KW-0694">RNA-binding</keyword>
<dbReference type="InterPro" id="IPR047575">
    <property type="entry name" value="Sm"/>
</dbReference>
<dbReference type="GO" id="GO:0003723">
    <property type="term" value="F:RNA binding"/>
    <property type="evidence" value="ECO:0007669"/>
    <property type="project" value="UniProtKB-KW"/>
</dbReference>
<dbReference type="SMART" id="SM00651">
    <property type="entry name" value="Sm"/>
    <property type="match status" value="1"/>
</dbReference>
<dbReference type="OrthoDB" id="2146at2759"/>
<dbReference type="PANTHER" id="PTHR10553:SF5">
    <property type="entry name" value="U6 SNRNA-ASSOCIATED SM-LIKE PROTEIN LSM7"/>
    <property type="match status" value="1"/>
</dbReference>
<evidence type="ECO:0000256" key="3">
    <source>
        <dbReference type="ARBA" id="ARBA00022664"/>
    </source>
</evidence>
<dbReference type="GO" id="GO:0097526">
    <property type="term" value="C:spliceosomal tri-snRNP complex"/>
    <property type="evidence" value="ECO:0007669"/>
    <property type="project" value="TreeGrafter"/>
</dbReference>
<dbReference type="PANTHER" id="PTHR10553">
    <property type="entry name" value="SMALL NUCLEAR RIBONUCLEOPROTEIN"/>
    <property type="match status" value="1"/>
</dbReference>
<dbReference type="Pfam" id="PF01423">
    <property type="entry name" value="LSM"/>
    <property type="match status" value="1"/>
</dbReference>
<keyword evidence="3" id="KW-0507">mRNA processing</keyword>
<dbReference type="GO" id="GO:0000956">
    <property type="term" value="P:nuclear-transcribed mRNA catabolic process"/>
    <property type="evidence" value="ECO:0007669"/>
    <property type="project" value="InterPro"/>
</dbReference>
<dbReference type="GO" id="GO:0005689">
    <property type="term" value="C:U12-type spliceosomal complex"/>
    <property type="evidence" value="ECO:0007669"/>
    <property type="project" value="TreeGrafter"/>
</dbReference>
<dbReference type="InterPro" id="IPR044641">
    <property type="entry name" value="Lsm7/SmG-like"/>
</dbReference>
<dbReference type="EMBL" id="MTYJ01000195">
    <property type="protein sequence ID" value="OWA50545.1"/>
    <property type="molecule type" value="Genomic_DNA"/>
</dbReference>